<name>A0A0P5ILV4_9CRUS</name>
<evidence type="ECO:0000313" key="3">
    <source>
        <dbReference type="EMBL" id="JAN55957.1"/>
    </source>
</evidence>
<feature type="region of interest" description="Disordered" evidence="1">
    <location>
        <begin position="60"/>
        <end position="91"/>
    </location>
</feature>
<feature type="chain" id="PRO_5007422317" description="Cuticle protein" evidence="2">
    <location>
        <begin position="18"/>
        <end position="268"/>
    </location>
</feature>
<accession>A0A0P5ILV4</accession>
<evidence type="ECO:0000256" key="2">
    <source>
        <dbReference type="SAM" id="SignalP"/>
    </source>
</evidence>
<dbReference type="EMBL" id="GDIQ01038780">
    <property type="protein sequence ID" value="JAN55957.1"/>
    <property type="molecule type" value="Transcribed_RNA"/>
</dbReference>
<proteinExistence type="predicted"/>
<dbReference type="EMBL" id="GDIQ01060624">
    <property type="protein sequence ID" value="JAN34113.1"/>
    <property type="molecule type" value="Transcribed_RNA"/>
</dbReference>
<evidence type="ECO:0008006" key="4">
    <source>
        <dbReference type="Google" id="ProtNLM"/>
    </source>
</evidence>
<organism evidence="3">
    <name type="scientific">Daphnia magna</name>
    <dbReference type="NCBI Taxonomy" id="35525"/>
    <lineage>
        <taxon>Eukaryota</taxon>
        <taxon>Metazoa</taxon>
        <taxon>Ecdysozoa</taxon>
        <taxon>Arthropoda</taxon>
        <taxon>Crustacea</taxon>
        <taxon>Branchiopoda</taxon>
        <taxon>Diplostraca</taxon>
        <taxon>Cladocera</taxon>
        <taxon>Anomopoda</taxon>
        <taxon>Daphniidae</taxon>
        <taxon>Daphnia</taxon>
    </lineage>
</organism>
<reference evidence="3" key="1">
    <citation type="submission" date="2015-10" db="EMBL/GenBank/DDBJ databases">
        <title>EvidentialGene: Evidence-directed Construction of Complete mRNA Transcriptomes without Genomes.</title>
        <authorList>
            <person name="Gilbert D.G."/>
        </authorList>
    </citation>
    <scope>NUCLEOTIDE SEQUENCE</scope>
</reference>
<keyword evidence="2" id="KW-0732">Signal</keyword>
<sequence>MLVFASALISGCWVTVASVTAASASVTATVAAATASVTAAVAAATARRTTISQTFIVVRENETRGKDDEENDEGSNESSSEENDEGEAQEAVKTCGAITTHKPVAATKPRPYTKPTTYVKPAYVKPTYQVTTPIYRPVVTTEAPKTSTVYSKGVYVKPVAPVEAPKYVKPKVVEATTPKYVPISFEKPVAPPVITIRKSGWVRAPGYKLGYARAESSNPAVVEPLKYTAPAKTSETVAVVTTTKSDEKPNAPRQTYPKWFFKTKSIGN</sequence>
<protein>
    <recommendedName>
        <fullName evidence="4">Cuticle protein</fullName>
    </recommendedName>
</protein>
<feature type="compositionally biased region" description="Acidic residues" evidence="1">
    <location>
        <begin position="68"/>
        <end position="88"/>
    </location>
</feature>
<feature type="signal peptide" evidence="2">
    <location>
        <begin position="1"/>
        <end position="17"/>
    </location>
</feature>
<dbReference type="AlphaFoldDB" id="A0A0P5ILV4"/>
<evidence type="ECO:0000256" key="1">
    <source>
        <dbReference type="SAM" id="MobiDB-lite"/>
    </source>
</evidence>